<dbReference type="PANTHER" id="PTHR21236">
    <property type="entry name" value="GOLGI MEMBRANE PROTEIN YIP1"/>
    <property type="match status" value="1"/>
</dbReference>
<evidence type="ECO:0000313" key="9">
    <source>
        <dbReference type="Proteomes" id="UP001497744"/>
    </source>
</evidence>
<feature type="transmembrane region" description="Helical" evidence="7">
    <location>
        <begin position="280"/>
        <end position="305"/>
    </location>
</feature>
<reference evidence="8 9" key="1">
    <citation type="submission" date="2021-06" db="EMBL/GenBank/DDBJ databases">
        <title>Genome sequence of Babesia caballi.</title>
        <authorList>
            <person name="Yamagishi J."/>
            <person name="Kidaka T."/>
            <person name="Ochi A."/>
        </authorList>
    </citation>
    <scope>NUCLEOTIDE SEQUENCE [LARGE SCALE GENOMIC DNA]</scope>
    <source>
        <strain evidence="8">USDA-D6B2</strain>
    </source>
</reference>
<organism evidence="8 9">
    <name type="scientific">Babesia caballi</name>
    <dbReference type="NCBI Taxonomy" id="5871"/>
    <lineage>
        <taxon>Eukaryota</taxon>
        <taxon>Sar</taxon>
        <taxon>Alveolata</taxon>
        <taxon>Apicomplexa</taxon>
        <taxon>Aconoidasida</taxon>
        <taxon>Piroplasmida</taxon>
        <taxon>Babesiidae</taxon>
        <taxon>Babesia</taxon>
    </lineage>
</organism>
<evidence type="ECO:0000256" key="4">
    <source>
        <dbReference type="ARBA" id="ARBA00022989"/>
    </source>
</evidence>
<comment type="caution">
    <text evidence="8">The sequence shown here is derived from an EMBL/GenBank/DDBJ whole genome shotgun (WGS) entry which is preliminary data.</text>
</comment>
<keyword evidence="4 7" id="KW-1133">Transmembrane helix</keyword>
<dbReference type="GO" id="GO:0048280">
    <property type="term" value="P:vesicle fusion with Golgi apparatus"/>
    <property type="evidence" value="ECO:0007669"/>
    <property type="project" value="TreeGrafter"/>
</dbReference>
<feature type="compositionally biased region" description="Polar residues" evidence="6">
    <location>
        <begin position="57"/>
        <end position="68"/>
    </location>
</feature>
<dbReference type="Proteomes" id="UP001497744">
    <property type="component" value="Unassembled WGS sequence"/>
</dbReference>
<dbReference type="PANTHER" id="PTHR21236:SF2">
    <property type="entry name" value="PROTEIN YIPF"/>
    <property type="match status" value="1"/>
</dbReference>
<name>A0AAV4LSA5_BABCB</name>
<evidence type="ECO:0000256" key="1">
    <source>
        <dbReference type="ARBA" id="ARBA00004141"/>
    </source>
</evidence>
<feature type="compositionally biased region" description="Polar residues" evidence="6">
    <location>
        <begin position="107"/>
        <end position="119"/>
    </location>
</feature>
<dbReference type="GO" id="GO:0005802">
    <property type="term" value="C:trans-Golgi network"/>
    <property type="evidence" value="ECO:0007669"/>
    <property type="project" value="TreeGrafter"/>
</dbReference>
<dbReference type="AlphaFoldDB" id="A0AAV4LSA5"/>
<gene>
    <name evidence="8" type="ORF">BcabD6B2_23080</name>
</gene>
<keyword evidence="5 7" id="KW-0472">Membrane</keyword>
<dbReference type="GO" id="GO:0016020">
    <property type="term" value="C:membrane"/>
    <property type="evidence" value="ECO:0007669"/>
    <property type="project" value="UniProtKB-SubCell"/>
</dbReference>
<comment type="similarity">
    <text evidence="2">Belongs to the YIP1 family.</text>
</comment>
<keyword evidence="3 7" id="KW-0812">Transmembrane</keyword>
<sequence length="510" mass="55935">MHPSHGRKDDDSSKQSKKELTCVPFSTGNDSHKNIHPVKPLNFGAPAPPPAFESYQFPPSVSSVTSATEPPRSGAFPHQSFHASTSQIGGRNSPSPSAVSPRDPQLPGQNQRNPNNYTRGNVERYTLQDPEEGLGPTHGMPPAASSAFAAYGGRKVSCPVQSPFEPPAVQAPWQHSNTLDVGFSGNGFGGLEAPTGTMNSRPSFPAKALFSWKGGFAQQMKEIGQFYASNSQEDDNIVDPPLLEELGIDLDDIVRHIKCVLLFRRCPTGELQYGDFTGPLLILMLFWLSMLLSCNFNFSLVYAIVPGQLRRLVQDCEHLGVFPAAHLPRADYLALFTFCQAGVGGPRLPVRRVEHVDGVAPTDAGTEHELPEIPGDIPYVYILHVLRPRRHDVARRLGAQHVNSVKPLRANLVLTAVCYWSFWWRRRRTRSRGARLPSSGGGFAGAASAGRDFATWDSHLVFPYEDLVELHVDVLVAERELGLQLRHRLVLLAEDDDPPSELEVGVGGRL</sequence>
<protein>
    <submittedName>
        <fullName evidence="8">Uncharacterized protein</fullName>
    </submittedName>
</protein>
<dbReference type="InterPro" id="IPR045231">
    <property type="entry name" value="Yip1/4-like"/>
</dbReference>
<dbReference type="RefSeq" id="XP_067714942.1">
    <property type="nucleotide sequence ID" value="XM_067858841.1"/>
</dbReference>
<dbReference type="GeneID" id="94194354"/>
<dbReference type="GO" id="GO:0006888">
    <property type="term" value="P:endoplasmic reticulum to Golgi vesicle-mediated transport"/>
    <property type="evidence" value="ECO:0007669"/>
    <property type="project" value="InterPro"/>
</dbReference>
<keyword evidence="9" id="KW-1185">Reference proteome</keyword>
<dbReference type="EMBL" id="BPLF01000002">
    <property type="protein sequence ID" value="GIX62873.1"/>
    <property type="molecule type" value="Genomic_DNA"/>
</dbReference>
<feature type="compositionally biased region" description="Polar residues" evidence="6">
    <location>
        <begin position="81"/>
        <end position="98"/>
    </location>
</feature>
<evidence type="ECO:0000313" key="8">
    <source>
        <dbReference type="EMBL" id="GIX62873.1"/>
    </source>
</evidence>
<feature type="compositionally biased region" description="Basic and acidic residues" evidence="6">
    <location>
        <begin position="1"/>
        <end position="20"/>
    </location>
</feature>
<evidence type="ECO:0000256" key="6">
    <source>
        <dbReference type="SAM" id="MobiDB-lite"/>
    </source>
</evidence>
<feature type="region of interest" description="Disordered" evidence="6">
    <location>
        <begin position="1"/>
        <end position="121"/>
    </location>
</feature>
<accession>A0AAV4LSA5</accession>
<comment type="subcellular location">
    <subcellularLocation>
        <location evidence="1">Membrane</location>
        <topology evidence="1">Multi-pass membrane protein</topology>
    </subcellularLocation>
</comment>
<evidence type="ECO:0000256" key="5">
    <source>
        <dbReference type="ARBA" id="ARBA00023136"/>
    </source>
</evidence>
<evidence type="ECO:0000256" key="7">
    <source>
        <dbReference type="SAM" id="Phobius"/>
    </source>
</evidence>
<evidence type="ECO:0000256" key="3">
    <source>
        <dbReference type="ARBA" id="ARBA00022692"/>
    </source>
</evidence>
<evidence type="ECO:0000256" key="2">
    <source>
        <dbReference type="ARBA" id="ARBA00010596"/>
    </source>
</evidence>
<proteinExistence type="inferred from homology"/>